<proteinExistence type="predicted"/>
<dbReference type="InterPro" id="IPR000160">
    <property type="entry name" value="GGDEF_dom"/>
</dbReference>
<dbReference type="SUPFAM" id="SSF141868">
    <property type="entry name" value="EAL domain-like"/>
    <property type="match status" value="1"/>
</dbReference>
<dbReference type="InterPro" id="IPR050706">
    <property type="entry name" value="Cyclic-di-GMP_PDE-like"/>
</dbReference>
<dbReference type="Pfam" id="PF16448">
    <property type="entry name" value="LapD_MoxY_N"/>
    <property type="match status" value="1"/>
</dbReference>
<dbReference type="SMART" id="SM00267">
    <property type="entry name" value="GGDEF"/>
    <property type="match status" value="1"/>
</dbReference>
<dbReference type="EMBL" id="JACHIB010000011">
    <property type="protein sequence ID" value="MBB6083995.1"/>
    <property type="molecule type" value="Genomic_DNA"/>
</dbReference>
<reference evidence="4 5" key="1">
    <citation type="submission" date="2020-08" db="EMBL/GenBank/DDBJ databases">
        <title>Genomic Encyclopedia of Type Strains, Phase IV (KMG-IV): sequencing the most valuable type-strain genomes for metagenomic binning, comparative biology and taxonomic classification.</title>
        <authorList>
            <person name="Goeker M."/>
        </authorList>
    </citation>
    <scope>NUCLEOTIDE SEQUENCE [LARGE SCALE GENOMIC DNA]</scope>
    <source>
        <strain evidence="4 5">DSM 12141</strain>
    </source>
</reference>
<dbReference type="InterPro" id="IPR001633">
    <property type="entry name" value="EAL_dom"/>
</dbReference>
<sequence length="632" mass="70157">MASVRQLLVISSLVIACILVGMLAMGTSLMERRLDAQLQTDSENAAATLALLVAAQPDEAARRRVLDAAFQQGRYADLALAPDDPAAAGFQSRRPGRSAGDAPGWFAALADIQPHQASRQVAGVGTLRLTLDAGPARDALWTHVQQWTWLALGLAAFWALFVVALVARVRRELATAAVADAPEIKIKRTEPVEDAELMDDVRERIAPTMDEQMARIERLEIELNRDPVTGLANRSYFLNELKRMLRDDSRQGAVSGYVLLVRSRDMARLQNQTERQELDDWLRLLGRRVIELLNETPQVRALPARLTGSDFVVLFPVGGGPEVMRPVQRLRELLETLRVKLDSHNLSRWAYALTDYTMQCTTKEILTRLDQALMCAESAGHEEIEFLSYADHEDGELLMGEASWRTLITQALDHDRLSLDVRRVQYEGDDIPERHEAALTLREDDPDQPLMSGFLFMPAAARLGLSPACDMRALCLALNWLGEHDGVLVIRMSIATVLDAQYLEEIRQICSNADAALLQRLAVELDAYGLSRHLEAFRAFARGVIQAGMHVGLRGLDQQPDALRQIHEVDFTYVKLGGNFVRELLASPGGVQMMVAVTETAIGMGMRVYVDDADDPGTRRMVIEYGALPRVA</sequence>
<evidence type="ECO:0000259" key="2">
    <source>
        <dbReference type="PROSITE" id="PS50883"/>
    </source>
</evidence>
<dbReference type="InterPro" id="IPR035919">
    <property type="entry name" value="EAL_sf"/>
</dbReference>
<dbReference type="PANTHER" id="PTHR33121">
    <property type="entry name" value="CYCLIC DI-GMP PHOSPHODIESTERASE PDEF"/>
    <property type="match status" value="1"/>
</dbReference>
<dbReference type="InterPro" id="IPR032244">
    <property type="entry name" value="LapD_MoxY_N"/>
</dbReference>
<protein>
    <submittedName>
        <fullName evidence="4">GGDEF domain-containing protein</fullName>
    </submittedName>
</protein>
<keyword evidence="1" id="KW-1133">Transmembrane helix</keyword>
<dbReference type="SUPFAM" id="SSF55073">
    <property type="entry name" value="Nucleotide cyclase"/>
    <property type="match status" value="1"/>
</dbReference>
<dbReference type="Proteomes" id="UP000541136">
    <property type="component" value="Unassembled WGS sequence"/>
</dbReference>
<organism evidence="4 5">
    <name type="scientific">Castellaniella defragrans</name>
    <name type="common">Alcaligenes defragrans</name>
    <dbReference type="NCBI Taxonomy" id="75697"/>
    <lineage>
        <taxon>Bacteria</taxon>
        <taxon>Pseudomonadati</taxon>
        <taxon>Pseudomonadota</taxon>
        <taxon>Betaproteobacteria</taxon>
        <taxon>Burkholderiales</taxon>
        <taxon>Alcaligenaceae</taxon>
        <taxon>Castellaniella</taxon>
    </lineage>
</organism>
<keyword evidence="1" id="KW-0812">Transmembrane</keyword>
<evidence type="ECO:0000259" key="3">
    <source>
        <dbReference type="PROSITE" id="PS50887"/>
    </source>
</evidence>
<dbReference type="PANTHER" id="PTHR33121:SF79">
    <property type="entry name" value="CYCLIC DI-GMP PHOSPHODIESTERASE PDED-RELATED"/>
    <property type="match status" value="1"/>
</dbReference>
<evidence type="ECO:0000313" key="4">
    <source>
        <dbReference type="EMBL" id="MBB6083995.1"/>
    </source>
</evidence>
<feature type="domain" description="GGDEF" evidence="3">
    <location>
        <begin position="254"/>
        <end position="389"/>
    </location>
</feature>
<evidence type="ECO:0000313" key="5">
    <source>
        <dbReference type="Proteomes" id="UP000541136"/>
    </source>
</evidence>
<evidence type="ECO:0000256" key="1">
    <source>
        <dbReference type="SAM" id="Phobius"/>
    </source>
</evidence>
<comment type="caution">
    <text evidence="4">The sequence shown here is derived from an EMBL/GenBank/DDBJ whole genome shotgun (WGS) entry which is preliminary data.</text>
</comment>
<dbReference type="PROSITE" id="PS50883">
    <property type="entry name" value="EAL"/>
    <property type="match status" value="1"/>
</dbReference>
<accession>A0A7W9TNH6</accession>
<dbReference type="AlphaFoldDB" id="A0A7W9TNH6"/>
<dbReference type="InterPro" id="IPR043128">
    <property type="entry name" value="Rev_trsase/Diguanyl_cyclase"/>
</dbReference>
<feature type="transmembrane region" description="Helical" evidence="1">
    <location>
        <begin position="6"/>
        <end position="25"/>
    </location>
</feature>
<dbReference type="InterPro" id="IPR029787">
    <property type="entry name" value="Nucleotide_cyclase"/>
</dbReference>
<gene>
    <name evidence="4" type="ORF">HNR28_002040</name>
</gene>
<dbReference type="Pfam" id="PF00990">
    <property type="entry name" value="GGDEF"/>
    <property type="match status" value="1"/>
</dbReference>
<dbReference type="GO" id="GO:0071111">
    <property type="term" value="F:cyclic-guanylate-specific phosphodiesterase activity"/>
    <property type="evidence" value="ECO:0007669"/>
    <property type="project" value="InterPro"/>
</dbReference>
<dbReference type="PROSITE" id="PS51257">
    <property type="entry name" value="PROKAR_LIPOPROTEIN"/>
    <property type="match status" value="1"/>
</dbReference>
<dbReference type="Gene3D" id="3.20.20.450">
    <property type="entry name" value="EAL domain"/>
    <property type="match status" value="1"/>
</dbReference>
<dbReference type="Gene3D" id="3.30.70.270">
    <property type="match status" value="1"/>
</dbReference>
<dbReference type="RefSeq" id="WP_151024606.1">
    <property type="nucleotide sequence ID" value="NZ_JACHIB010000011.1"/>
</dbReference>
<keyword evidence="1" id="KW-0472">Membrane</keyword>
<dbReference type="SMART" id="SM00052">
    <property type="entry name" value="EAL"/>
    <property type="match status" value="1"/>
</dbReference>
<name>A0A7W9TNH6_CASDE</name>
<feature type="domain" description="EAL" evidence="2">
    <location>
        <begin position="401"/>
        <end position="632"/>
    </location>
</feature>
<dbReference type="PROSITE" id="PS50887">
    <property type="entry name" value="GGDEF"/>
    <property type="match status" value="1"/>
</dbReference>
<dbReference type="Pfam" id="PF00563">
    <property type="entry name" value="EAL"/>
    <property type="match status" value="1"/>
</dbReference>